<dbReference type="Proteomes" id="UP000031838">
    <property type="component" value="Chromosome 2"/>
</dbReference>
<gene>
    <name evidence="2" type="ORF">BGL_2c15190</name>
</gene>
<dbReference type="Gene3D" id="1.10.10.10">
    <property type="entry name" value="Winged helix-like DNA-binding domain superfamily/Winged helix DNA-binding domain"/>
    <property type="match status" value="1"/>
</dbReference>
<dbReference type="GO" id="GO:0003700">
    <property type="term" value="F:DNA-binding transcription factor activity"/>
    <property type="evidence" value="ECO:0007669"/>
    <property type="project" value="InterPro"/>
</dbReference>
<sequence length="137" mass="14934">MNTPCLCTDLRQATRRLTELYDAALASLGINIAQYFLLRTIGGYQPVSLTELGRHAELDRSTVGRNVKVLERMELVGTGREGSDLREALVSLTPAGKALLRKATPAWERCQQGVEARLGAGNVEALRTALVRIDATL</sequence>
<dbReference type="HOGENOM" id="CLU_083287_35_3_4"/>
<dbReference type="KEGG" id="bpla:bpln_2g15910"/>
<dbReference type="SUPFAM" id="SSF46785">
    <property type="entry name" value="Winged helix' DNA-binding domain"/>
    <property type="match status" value="1"/>
</dbReference>
<evidence type="ECO:0000313" key="2">
    <source>
        <dbReference type="EMBL" id="AJK49586.1"/>
    </source>
</evidence>
<keyword evidence="3" id="KW-1185">Reference proteome</keyword>
<evidence type="ECO:0000313" key="3">
    <source>
        <dbReference type="Proteomes" id="UP000031838"/>
    </source>
</evidence>
<protein>
    <submittedName>
        <fullName evidence="2">Transcriptional regulator, MarR family</fullName>
    </submittedName>
</protein>
<dbReference type="RefSeq" id="WP_042629442.1">
    <property type="nucleotide sequence ID" value="NZ_BSTO01000010.1"/>
</dbReference>
<reference evidence="3" key="1">
    <citation type="submission" date="2011-03" db="EMBL/GenBank/DDBJ databases">
        <authorList>
            <person name="Voget S."/>
            <person name="Streit W.R."/>
            <person name="Jaeger K.E."/>
            <person name="Daniel R."/>
        </authorList>
    </citation>
    <scope>NUCLEOTIDE SEQUENCE [LARGE SCALE GENOMIC DNA]</scope>
    <source>
        <strain evidence="3">PG1</strain>
    </source>
</reference>
<dbReference type="SMART" id="SM00347">
    <property type="entry name" value="HTH_MARR"/>
    <property type="match status" value="1"/>
</dbReference>
<dbReference type="KEGG" id="bgp:BGL_2c15190"/>
<dbReference type="PROSITE" id="PS50995">
    <property type="entry name" value="HTH_MARR_2"/>
    <property type="match status" value="1"/>
</dbReference>
<organism evidence="2 3">
    <name type="scientific">Burkholderia plantarii</name>
    <dbReference type="NCBI Taxonomy" id="41899"/>
    <lineage>
        <taxon>Bacteria</taxon>
        <taxon>Pseudomonadati</taxon>
        <taxon>Pseudomonadota</taxon>
        <taxon>Betaproteobacteria</taxon>
        <taxon>Burkholderiales</taxon>
        <taxon>Burkholderiaceae</taxon>
        <taxon>Burkholderia</taxon>
    </lineage>
</organism>
<proteinExistence type="predicted"/>
<dbReference type="AlphaFoldDB" id="A0A0B6SBD5"/>
<name>A0A0B6SBD5_BURPL</name>
<dbReference type="Pfam" id="PF01047">
    <property type="entry name" value="MarR"/>
    <property type="match status" value="1"/>
</dbReference>
<dbReference type="InterPro" id="IPR036390">
    <property type="entry name" value="WH_DNA-bd_sf"/>
</dbReference>
<dbReference type="InterPro" id="IPR039422">
    <property type="entry name" value="MarR/SlyA-like"/>
</dbReference>
<dbReference type="InterPro" id="IPR036388">
    <property type="entry name" value="WH-like_DNA-bd_sf"/>
</dbReference>
<dbReference type="PANTHER" id="PTHR33164">
    <property type="entry name" value="TRANSCRIPTIONAL REGULATOR, MARR FAMILY"/>
    <property type="match status" value="1"/>
</dbReference>
<reference evidence="2 3" key="2">
    <citation type="journal article" date="2016" name="Appl. Microbiol. Biotechnol.">
        <title>Mutations improving production and secretion of extracellular lipase by Burkholderia glumae PG1.</title>
        <authorList>
            <person name="Knapp A."/>
            <person name="Voget S."/>
            <person name="Gao R."/>
            <person name="Zaburannyi N."/>
            <person name="Krysciak D."/>
            <person name="Breuer M."/>
            <person name="Hauer B."/>
            <person name="Streit W.R."/>
            <person name="Muller R."/>
            <person name="Daniel R."/>
            <person name="Jaeger K.E."/>
        </authorList>
    </citation>
    <scope>NUCLEOTIDE SEQUENCE [LARGE SCALE GENOMIC DNA]</scope>
    <source>
        <strain evidence="2 3">PG1</strain>
    </source>
</reference>
<evidence type="ECO:0000259" key="1">
    <source>
        <dbReference type="PROSITE" id="PS50995"/>
    </source>
</evidence>
<dbReference type="InterPro" id="IPR000835">
    <property type="entry name" value="HTH_MarR-typ"/>
</dbReference>
<accession>A0A0B6SBD5</accession>
<feature type="domain" description="HTH marR-type" evidence="1">
    <location>
        <begin position="3"/>
        <end position="135"/>
    </location>
</feature>
<dbReference type="PANTHER" id="PTHR33164:SF105">
    <property type="entry name" value="TRANSCRIPTIONAL REPRESSOR PROTEIN-RELATED"/>
    <property type="match status" value="1"/>
</dbReference>
<dbReference type="EMBL" id="CP002581">
    <property type="protein sequence ID" value="AJK49586.1"/>
    <property type="molecule type" value="Genomic_DNA"/>
</dbReference>
<dbReference type="GO" id="GO:0006950">
    <property type="term" value="P:response to stress"/>
    <property type="evidence" value="ECO:0007669"/>
    <property type="project" value="TreeGrafter"/>
</dbReference>